<feature type="domain" description="Response regulatory" evidence="7">
    <location>
        <begin position="1"/>
        <end position="112"/>
    </location>
</feature>
<dbReference type="InterPro" id="IPR045279">
    <property type="entry name" value="ARR-like"/>
</dbReference>
<dbReference type="PANTHER" id="PTHR43874">
    <property type="entry name" value="TWO-COMPONENT RESPONSE REGULATOR"/>
    <property type="match status" value="1"/>
</dbReference>
<dbReference type="EMBL" id="JAXQNO010000012">
    <property type="protein sequence ID" value="KAK4787427.1"/>
    <property type="molecule type" value="Genomic_DNA"/>
</dbReference>
<evidence type="ECO:0000259" key="7">
    <source>
        <dbReference type="PROSITE" id="PS50110"/>
    </source>
</evidence>
<dbReference type="GO" id="GO:0009736">
    <property type="term" value="P:cytokinin-activated signaling pathway"/>
    <property type="evidence" value="ECO:0007669"/>
    <property type="project" value="InterPro"/>
</dbReference>
<feature type="compositionally biased region" description="Low complexity" evidence="6">
    <location>
        <begin position="134"/>
        <end position="146"/>
    </location>
</feature>
<keyword evidence="9" id="KW-1185">Reference proteome</keyword>
<keyword evidence="1" id="KW-0902">Two-component regulatory system</keyword>
<evidence type="ECO:0000313" key="8">
    <source>
        <dbReference type="EMBL" id="KAK4787427.1"/>
    </source>
</evidence>
<dbReference type="SMART" id="SM00448">
    <property type="entry name" value="REC"/>
    <property type="match status" value="1"/>
</dbReference>
<keyword evidence="2" id="KW-0805">Transcription regulation</keyword>
<dbReference type="AlphaFoldDB" id="A0AAN7R2M0"/>
<evidence type="ECO:0000256" key="6">
    <source>
        <dbReference type="SAM" id="MobiDB-lite"/>
    </source>
</evidence>
<reference evidence="8 9" key="1">
    <citation type="journal article" date="2023" name="Hortic Res">
        <title>Pangenome of water caltrop reveals structural variations and asymmetric subgenome divergence after allopolyploidization.</title>
        <authorList>
            <person name="Zhang X."/>
            <person name="Chen Y."/>
            <person name="Wang L."/>
            <person name="Yuan Y."/>
            <person name="Fang M."/>
            <person name="Shi L."/>
            <person name="Lu R."/>
            <person name="Comes H.P."/>
            <person name="Ma Y."/>
            <person name="Chen Y."/>
            <person name="Huang G."/>
            <person name="Zhou Y."/>
            <person name="Zheng Z."/>
            <person name="Qiu Y."/>
        </authorList>
    </citation>
    <scope>NUCLEOTIDE SEQUENCE [LARGE SCALE GENOMIC DNA]</scope>
    <source>
        <strain evidence="8">F231</strain>
    </source>
</reference>
<comment type="caution">
    <text evidence="8">The sequence shown here is derived from an EMBL/GenBank/DDBJ whole genome shotgun (WGS) entry which is preliminary data.</text>
</comment>
<accession>A0AAN7R2M0</accession>
<dbReference type="Proteomes" id="UP001346149">
    <property type="component" value="Unassembled WGS sequence"/>
</dbReference>
<dbReference type="SUPFAM" id="SSF52172">
    <property type="entry name" value="CheY-like"/>
    <property type="match status" value="1"/>
</dbReference>
<evidence type="ECO:0000256" key="2">
    <source>
        <dbReference type="ARBA" id="ARBA00023015"/>
    </source>
</evidence>
<gene>
    <name evidence="8" type="ORF">SAY86_011260</name>
</gene>
<keyword evidence="3" id="KW-0804">Transcription</keyword>
<organism evidence="8 9">
    <name type="scientific">Trapa natans</name>
    <name type="common">Water chestnut</name>
    <dbReference type="NCBI Taxonomy" id="22666"/>
    <lineage>
        <taxon>Eukaryota</taxon>
        <taxon>Viridiplantae</taxon>
        <taxon>Streptophyta</taxon>
        <taxon>Embryophyta</taxon>
        <taxon>Tracheophyta</taxon>
        <taxon>Spermatophyta</taxon>
        <taxon>Magnoliopsida</taxon>
        <taxon>eudicotyledons</taxon>
        <taxon>Gunneridae</taxon>
        <taxon>Pentapetalae</taxon>
        <taxon>rosids</taxon>
        <taxon>malvids</taxon>
        <taxon>Myrtales</taxon>
        <taxon>Lythraceae</taxon>
        <taxon>Trapa</taxon>
    </lineage>
</organism>
<keyword evidence="4" id="KW-0539">Nucleus</keyword>
<dbReference type="InterPro" id="IPR011006">
    <property type="entry name" value="CheY-like_superfamily"/>
</dbReference>
<dbReference type="Gene3D" id="3.40.50.2300">
    <property type="match status" value="1"/>
</dbReference>
<dbReference type="PROSITE" id="PS50110">
    <property type="entry name" value="RESPONSE_REGULATORY"/>
    <property type="match status" value="1"/>
</dbReference>
<dbReference type="PANTHER" id="PTHR43874:SF95">
    <property type="entry name" value="TWO-COMPONENT RESPONSE REGULATOR-LIKE APRR5"/>
    <property type="match status" value="1"/>
</dbReference>
<dbReference type="InterPro" id="IPR001789">
    <property type="entry name" value="Sig_transdc_resp-reg_receiver"/>
</dbReference>
<evidence type="ECO:0000256" key="4">
    <source>
        <dbReference type="ARBA" id="ARBA00023242"/>
    </source>
</evidence>
<evidence type="ECO:0000256" key="5">
    <source>
        <dbReference type="PROSITE-ProRule" id="PRU00169"/>
    </source>
</evidence>
<evidence type="ECO:0000313" key="9">
    <source>
        <dbReference type="Proteomes" id="UP001346149"/>
    </source>
</evidence>
<sequence length="183" mass="20865">MVLRQIIAALLRQCSIYRVAAVWDGLKAWEFLKGRPWNIDLILTEVDLPSISGYALLTLIMGHDICKSIPVIMMSSHYSFSTVYKCMMRGAADYPVKPIQRNELKNLWQHVWRRQSSTSGTDGAHNQDGELQKNEATAENNAESNHSSGYMACLDRDKEVMLRVLALSPMWKQTFLNLNMSRT</sequence>
<comment type="caution">
    <text evidence="5">Lacks conserved residue(s) required for the propagation of feature annotation.</text>
</comment>
<evidence type="ECO:0000256" key="3">
    <source>
        <dbReference type="ARBA" id="ARBA00023163"/>
    </source>
</evidence>
<proteinExistence type="predicted"/>
<protein>
    <recommendedName>
        <fullName evidence="7">Response regulatory domain-containing protein</fullName>
    </recommendedName>
</protein>
<feature type="region of interest" description="Disordered" evidence="6">
    <location>
        <begin position="116"/>
        <end position="146"/>
    </location>
</feature>
<evidence type="ECO:0000256" key="1">
    <source>
        <dbReference type="ARBA" id="ARBA00023012"/>
    </source>
</evidence>
<dbReference type="Pfam" id="PF00072">
    <property type="entry name" value="Response_reg"/>
    <property type="match status" value="1"/>
</dbReference>
<name>A0AAN7R2M0_TRANT</name>
<dbReference type="GO" id="GO:0000160">
    <property type="term" value="P:phosphorelay signal transduction system"/>
    <property type="evidence" value="ECO:0007669"/>
    <property type="project" value="UniProtKB-KW"/>
</dbReference>